<dbReference type="Gene3D" id="3.40.50.1980">
    <property type="entry name" value="Nitrogenase molybdenum iron protein domain"/>
    <property type="match status" value="2"/>
</dbReference>
<name>A0A1M5X6Y6_9BRAD</name>
<evidence type="ECO:0000256" key="7">
    <source>
        <dbReference type="SAM" id="Coils"/>
    </source>
</evidence>
<organism evidence="8 9">
    <name type="scientific">Bradyrhizobium erythrophlei</name>
    <dbReference type="NCBI Taxonomy" id="1437360"/>
    <lineage>
        <taxon>Bacteria</taxon>
        <taxon>Pseudomonadati</taxon>
        <taxon>Pseudomonadota</taxon>
        <taxon>Alphaproteobacteria</taxon>
        <taxon>Hyphomicrobiales</taxon>
        <taxon>Nitrobacteraceae</taxon>
        <taxon>Bradyrhizobium</taxon>
    </lineage>
</organism>
<dbReference type="SUPFAM" id="SSF53807">
    <property type="entry name" value="Helical backbone' metal receptor"/>
    <property type="match status" value="1"/>
</dbReference>
<dbReference type="AlphaFoldDB" id="A0A1M5X6Y6"/>
<dbReference type="CDD" id="cd01137">
    <property type="entry name" value="PsaA"/>
    <property type="match status" value="1"/>
</dbReference>
<dbReference type="InterPro" id="IPR050492">
    <property type="entry name" value="Bact_metal-bind_prot9"/>
</dbReference>
<evidence type="ECO:0000256" key="2">
    <source>
        <dbReference type="ARBA" id="ARBA00011028"/>
    </source>
</evidence>
<evidence type="ECO:0000256" key="3">
    <source>
        <dbReference type="ARBA" id="ARBA00022448"/>
    </source>
</evidence>
<accession>A0A1M5X6Y6</accession>
<dbReference type="GO" id="GO:0046872">
    <property type="term" value="F:metal ion binding"/>
    <property type="evidence" value="ECO:0007669"/>
    <property type="project" value="UniProtKB-KW"/>
</dbReference>
<dbReference type="EMBL" id="LT670817">
    <property type="protein sequence ID" value="SHH95585.1"/>
    <property type="molecule type" value="Genomic_DNA"/>
</dbReference>
<dbReference type="PANTHER" id="PTHR42953">
    <property type="entry name" value="HIGH-AFFINITY ZINC UPTAKE SYSTEM PROTEIN ZNUA-RELATED"/>
    <property type="match status" value="1"/>
</dbReference>
<comment type="subcellular location">
    <subcellularLocation>
        <location evidence="1">Cell envelope</location>
    </subcellularLocation>
</comment>
<dbReference type="GO" id="GO:0007155">
    <property type="term" value="P:cell adhesion"/>
    <property type="evidence" value="ECO:0007669"/>
    <property type="project" value="InterPro"/>
</dbReference>
<dbReference type="PRINTS" id="PR00691">
    <property type="entry name" value="ADHESINB"/>
</dbReference>
<evidence type="ECO:0000256" key="1">
    <source>
        <dbReference type="ARBA" id="ARBA00004196"/>
    </source>
</evidence>
<dbReference type="GO" id="GO:0030313">
    <property type="term" value="C:cell envelope"/>
    <property type="evidence" value="ECO:0007669"/>
    <property type="project" value="UniProtKB-SubCell"/>
</dbReference>
<dbReference type="Pfam" id="PF01297">
    <property type="entry name" value="ZnuA"/>
    <property type="match status" value="1"/>
</dbReference>
<proteinExistence type="inferred from homology"/>
<protein>
    <submittedName>
        <fullName evidence="8">Zinc/manganese transport system substrate-binding protein</fullName>
    </submittedName>
</protein>
<evidence type="ECO:0000256" key="5">
    <source>
        <dbReference type="ARBA" id="ARBA00022729"/>
    </source>
</evidence>
<reference evidence="8 9" key="1">
    <citation type="submission" date="2016-11" db="EMBL/GenBank/DDBJ databases">
        <authorList>
            <person name="Jaros S."/>
            <person name="Januszkiewicz K."/>
            <person name="Wedrychowicz H."/>
        </authorList>
    </citation>
    <scope>NUCLEOTIDE SEQUENCE [LARGE SCALE GENOMIC DNA]</scope>
    <source>
        <strain evidence="8 9">GAS138</strain>
    </source>
</reference>
<dbReference type="InterPro" id="IPR006128">
    <property type="entry name" value="Lipoprotein_PsaA-like"/>
</dbReference>
<dbReference type="PANTHER" id="PTHR42953:SF1">
    <property type="entry name" value="METAL-BINDING PROTEIN HI_0362-RELATED"/>
    <property type="match status" value="1"/>
</dbReference>
<dbReference type="GO" id="GO:0030001">
    <property type="term" value="P:metal ion transport"/>
    <property type="evidence" value="ECO:0007669"/>
    <property type="project" value="InterPro"/>
</dbReference>
<gene>
    <name evidence="8" type="ORF">SAMN05443248_7083</name>
</gene>
<dbReference type="PRINTS" id="PR00690">
    <property type="entry name" value="ADHESNFAMILY"/>
</dbReference>
<feature type="coiled-coil region" evidence="7">
    <location>
        <begin position="242"/>
        <end position="269"/>
    </location>
</feature>
<keyword evidence="4" id="KW-0479">Metal-binding</keyword>
<keyword evidence="7" id="KW-0175">Coiled coil</keyword>
<keyword evidence="3 6" id="KW-0813">Transport</keyword>
<evidence type="ECO:0000313" key="8">
    <source>
        <dbReference type="EMBL" id="SHH95585.1"/>
    </source>
</evidence>
<evidence type="ECO:0000256" key="4">
    <source>
        <dbReference type="ARBA" id="ARBA00022723"/>
    </source>
</evidence>
<evidence type="ECO:0000256" key="6">
    <source>
        <dbReference type="RuleBase" id="RU003512"/>
    </source>
</evidence>
<sequence length="378" mass="40228">MRPSDPSARCHLSPCGRAKAASGGRPWKRTPKLCFGYVASPDAIRVRGCGLSIDLNPSPQPSPTRGEGAHRRCRYSRLNSHSVFIKRALEAWLVCFCLALTAIGCPARAQDPINVVASFSILGDFVRNVGGARVSVTTLVGPDGDVHVYTPAPADAKEIADARLMVINGLGLEGWLPRLLQSAGSKAPIVTATKGIAPLRAGTSADPHAWQSVANAKVYVANIRDALVAADPADAGVFRANAETYLAKLDALDREVREAVAQIPESRRKVISTHDAFAYFASAYGIEFIAPEGVSTESEASARDIAGIITQIRTSKVPAVFLENISDDRLMRRIAAETGDRIGGTLYSDSLTGEKGGAPTYIDMVRHNIKALTDALAN</sequence>
<dbReference type="Proteomes" id="UP000189796">
    <property type="component" value="Chromosome I"/>
</dbReference>
<dbReference type="InterPro" id="IPR006127">
    <property type="entry name" value="ZnuA-like"/>
</dbReference>
<keyword evidence="5" id="KW-0732">Signal</keyword>
<comment type="similarity">
    <text evidence="2 6">Belongs to the bacterial solute-binding protein 9 family.</text>
</comment>
<dbReference type="InterPro" id="IPR006129">
    <property type="entry name" value="AdhesinB"/>
</dbReference>
<evidence type="ECO:0000313" key="9">
    <source>
        <dbReference type="Proteomes" id="UP000189796"/>
    </source>
</evidence>